<dbReference type="NCBIfam" id="TIGR00406">
    <property type="entry name" value="prmA"/>
    <property type="match status" value="1"/>
</dbReference>
<dbReference type="Proteomes" id="UP000324298">
    <property type="component" value="Unassembled WGS sequence"/>
</dbReference>
<keyword evidence="7" id="KW-0689">Ribosomal protein</keyword>
<dbReference type="Pfam" id="PF06325">
    <property type="entry name" value="PrmA"/>
    <property type="match status" value="1"/>
</dbReference>
<reference evidence="7 8" key="1">
    <citation type="submission" date="2019-04" db="EMBL/GenBank/DDBJ databases">
        <title>Geobacter ruber sp. nov., ferric-reducing bacteria isolated from paddy soil.</title>
        <authorList>
            <person name="Xu Z."/>
            <person name="Masuda Y."/>
            <person name="Itoh H."/>
            <person name="Senoo K."/>
        </authorList>
    </citation>
    <scope>NUCLEOTIDE SEQUENCE [LARGE SCALE GENOMIC DNA]</scope>
    <source>
        <strain evidence="7 8">Red88</strain>
    </source>
</reference>
<keyword evidence="2 6" id="KW-0963">Cytoplasm</keyword>
<keyword evidence="4 6" id="KW-0808">Transferase</keyword>
<comment type="caution">
    <text evidence="7">The sequence shown here is derived from an EMBL/GenBank/DDBJ whole genome shotgun (WGS) entry which is preliminary data.</text>
</comment>
<evidence type="ECO:0000256" key="4">
    <source>
        <dbReference type="ARBA" id="ARBA00022679"/>
    </source>
</evidence>
<evidence type="ECO:0000256" key="6">
    <source>
        <dbReference type="HAMAP-Rule" id="MF_00735"/>
    </source>
</evidence>
<keyword evidence="3 6" id="KW-0489">Methyltransferase</keyword>
<evidence type="ECO:0000256" key="1">
    <source>
        <dbReference type="ARBA" id="ARBA00009741"/>
    </source>
</evidence>
<dbReference type="PANTHER" id="PTHR43648">
    <property type="entry name" value="ELECTRON TRANSFER FLAVOPROTEIN BETA SUBUNIT LYSINE METHYLTRANSFERASE"/>
    <property type="match status" value="1"/>
</dbReference>
<dbReference type="CDD" id="cd02440">
    <property type="entry name" value="AdoMet_MTases"/>
    <property type="match status" value="1"/>
</dbReference>
<dbReference type="GO" id="GO:0016279">
    <property type="term" value="F:protein-lysine N-methyltransferase activity"/>
    <property type="evidence" value="ECO:0007669"/>
    <property type="project" value="RHEA"/>
</dbReference>
<evidence type="ECO:0000313" key="8">
    <source>
        <dbReference type="Proteomes" id="UP000324298"/>
    </source>
</evidence>
<dbReference type="EMBL" id="SRSD01000004">
    <property type="protein sequence ID" value="KAA0892142.1"/>
    <property type="molecule type" value="Genomic_DNA"/>
</dbReference>
<evidence type="ECO:0000313" key="7">
    <source>
        <dbReference type="EMBL" id="KAA0892142.1"/>
    </source>
</evidence>
<comment type="similarity">
    <text evidence="1 6">Belongs to the methyltransferase superfamily. PrmA family.</text>
</comment>
<protein>
    <recommendedName>
        <fullName evidence="6">Ribosomal protein L11 methyltransferase</fullName>
        <shortName evidence="6">L11 Mtase</shortName>
        <ecNumber evidence="6">2.1.1.-</ecNumber>
    </recommendedName>
</protein>
<evidence type="ECO:0000256" key="3">
    <source>
        <dbReference type="ARBA" id="ARBA00022603"/>
    </source>
</evidence>
<name>A0A5A9XG15_9BACT</name>
<dbReference type="AlphaFoldDB" id="A0A5A9XG15"/>
<dbReference type="HAMAP" id="MF_00735">
    <property type="entry name" value="Methyltr_PrmA"/>
    <property type="match status" value="1"/>
</dbReference>
<sequence length="310" mass="32604">MNDTWLEVACELPSELADILAEYLAGVSGAGVCVENLNVDAFSPSEITHSPLMTVKAYFSAADDMAARVAEISAFLDDLAAANPGAAIGKPAVTTVKSEDWSTSWKVNFKPLRVGRRLLIVPSWEEAEAGPDDIVLSLDPGMAFGTGGHETTRLCLEQLETVLLGRPVAPPPSVLDLGTGSGILAMAAARLGAGRICAVDIDPDAVEVARENMAINGLAERIECSATPLESLAGPFDVILANILAEELVRLAPQLTERLAAGGVLILSGILAEKEAFVRNGFAAQPLVYRETAHQGEWVAMLYSKDAAPA</sequence>
<keyword evidence="8" id="KW-1185">Reference proteome</keyword>
<evidence type="ECO:0000256" key="5">
    <source>
        <dbReference type="ARBA" id="ARBA00022691"/>
    </source>
</evidence>
<comment type="subcellular location">
    <subcellularLocation>
        <location evidence="6">Cytoplasm</location>
    </subcellularLocation>
</comment>
<accession>A0A5A9XG15</accession>
<dbReference type="InterPro" id="IPR029063">
    <property type="entry name" value="SAM-dependent_MTases_sf"/>
</dbReference>
<organism evidence="7 8">
    <name type="scientific">Oryzomonas rubra</name>
    <dbReference type="NCBI Taxonomy" id="2509454"/>
    <lineage>
        <taxon>Bacteria</taxon>
        <taxon>Pseudomonadati</taxon>
        <taxon>Thermodesulfobacteriota</taxon>
        <taxon>Desulfuromonadia</taxon>
        <taxon>Geobacterales</taxon>
        <taxon>Geobacteraceae</taxon>
        <taxon>Oryzomonas</taxon>
    </lineage>
</organism>
<dbReference type="Gene3D" id="3.40.50.150">
    <property type="entry name" value="Vaccinia Virus protein VP39"/>
    <property type="match status" value="1"/>
</dbReference>
<dbReference type="GO" id="GO:0005840">
    <property type="term" value="C:ribosome"/>
    <property type="evidence" value="ECO:0007669"/>
    <property type="project" value="UniProtKB-KW"/>
</dbReference>
<dbReference type="InterPro" id="IPR004498">
    <property type="entry name" value="Ribosomal_PrmA_MeTrfase"/>
</dbReference>
<keyword evidence="5 6" id="KW-0949">S-adenosyl-L-methionine</keyword>
<dbReference type="RefSeq" id="WP_149307079.1">
    <property type="nucleotide sequence ID" value="NZ_SRSD01000004.1"/>
</dbReference>
<dbReference type="GO" id="GO:0032259">
    <property type="term" value="P:methylation"/>
    <property type="evidence" value="ECO:0007669"/>
    <property type="project" value="UniProtKB-KW"/>
</dbReference>
<evidence type="ECO:0000256" key="2">
    <source>
        <dbReference type="ARBA" id="ARBA00022490"/>
    </source>
</evidence>
<dbReference type="OrthoDB" id="9785995at2"/>
<dbReference type="PANTHER" id="PTHR43648:SF1">
    <property type="entry name" value="ELECTRON TRANSFER FLAVOPROTEIN BETA SUBUNIT LYSINE METHYLTRANSFERASE"/>
    <property type="match status" value="1"/>
</dbReference>
<comment type="function">
    <text evidence="6">Methylates ribosomal protein L11.</text>
</comment>
<feature type="binding site" evidence="6">
    <location>
        <position position="178"/>
    </location>
    <ligand>
        <name>S-adenosyl-L-methionine</name>
        <dbReference type="ChEBI" id="CHEBI:59789"/>
    </ligand>
</feature>
<keyword evidence="7" id="KW-0687">Ribonucleoprotein</keyword>
<comment type="catalytic activity">
    <reaction evidence="6">
        <text>L-lysyl-[protein] + 3 S-adenosyl-L-methionine = N(6),N(6),N(6)-trimethyl-L-lysyl-[protein] + 3 S-adenosyl-L-homocysteine + 3 H(+)</text>
        <dbReference type="Rhea" id="RHEA:54192"/>
        <dbReference type="Rhea" id="RHEA-COMP:9752"/>
        <dbReference type="Rhea" id="RHEA-COMP:13826"/>
        <dbReference type="ChEBI" id="CHEBI:15378"/>
        <dbReference type="ChEBI" id="CHEBI:29969"/>
        <dbReference type="ChEBI" id="CHEBI:57856"/>
        <dbReference type="ChEBI" id="CHEBI:59789"/>
        <dbReference type="ChEBI" id="CHEBI:61961"/>
    </reaction>
</comment>
<dbReference type="EC" id="2.1.1.-" evidence="6"/>
<dbReference type="SUPFAM" id="SSF53335">
    <property type="entry name" value="S-adenosyl-L-methionine-dependent methyltransferases"/>
    <property type="match status" value="1"/>
</dbReference>
<gene>
    <name evidence="6 7" type="primary">prmA</name>
    <name evidence="7" type="ORF">ET418_08020</name>
</gene>
<dbReference type="InterPro" id="IPR050078">
    <property type="entry name" value="Ribosomal_L11_MeTrfase_PrmA"/>
</dbReference>
<dbReference type="PIRSF" id="PIRSF000401">
    <property type="entry name" value="RPL11_MTase"/>
    <property type="match status" value="1"/>
</dbReference>
<proteinExistence type="inferred from homology"/>
<feature type="binding site" evidence="6">
    <location>
        <position position="200"/>
    </location>
    <ligand>
        <name>S-adenosyl-L-methionine</name>
        <dbReference type="ChEBI" id="CHEBI:59789"/>
    </ligand>
</feature>
<feature type="binding site" evidence="6">
    <location>
        <position position="242"/>
    </location>
    <ligand>
        <name>S-adenosyl-L-methionine</name>
        <dbReference type="ChEBI" id="CHEBI:59789"/>
    </ligand>
</feature>
<feature type="binding site" evidence="6">
    <location>
        <position position="152"/>
    </location>
    <ligand>
        <name>S-adenosyl-L-methionine</name>
        <dbReference type="ChEBI" id="CHEBI:59789"/>
    </ligand>
</feature>
<dbReference type="GO" id="GO:0005737">
    <property type="term" value="C:cytoplasm"/>
    <property type="evidence" value="ECO:0007669"/>
    <property type="project" value="UniProtKB-SubCell"/>
</dbReference>